<reference evidence="6 7" key="1">
    <citation type="submission" date="2023-11" db="EMBL/GenBank/DDBJ databases">
        <title>Halocaridina rubra genome assembly.</title>
        <authorList>
            <person name="Smith C."/>
        </authorList>
    </citation>
    <scope>NUCLEOTIDE SEQUENCE [LARGE SCALE GENOMIC DNA]</scope>
    <source>
        <strain evidence="6">EP-1</strain>
        <tissue evidence="6">Whole</tissue>
    </source>
</reference>
<evidence type="ECO:0000313" key="7">
    <source>
        <dbReference type="Proteomes" id="UP001381693"/>
    </source>
</evidence>
<comment type="subcellular location">
    <subcellularLocation>
        <location evidence="1">Cytoplasm</location>
        <location evidence="1">Cytoskeleton</location>
        <location evidence="1">Cilium basal body</location>
    </subcellularLocation>
</comment>
<evidence type="ECO:0000256" key="3">
    <source>
        <dbReference type="ARBA" id="ARBA00022794"/>
    </source>
</evidence>
<keyword evidence="3" id="KW-0970">Cilium biogenesis/degradation</keyword>
<proteinExistence type="predicted"/>
<dbReference type="Proteomes" id="UP001381693">
    <property type="component" value="Unassembled WGS sequence"/>
</dbReference>
<keyword evidence="2" id="KW-0963">Cytoplasm</keyword>
<evidence type="ECO:0000256" key="4">
    <source>
        <dbReference type="ARBA" id="ARBA00023212"/>
    </source>
</evidence>
<evidence type="ECO:0000313" key="6">
    <source>
        <dbReference type="EMBL" id="KAK7069346.1"/>
    </source>
</evidence>
<accession>A0AAN8WNJ7</accession>
<keyword evidence="4" id="KW-0206">Cytoskeleton</keyword>
<gene>
    <name evidence="6" type="primary">B9D1_3</name>
    <name evidence="6" type="ORF">SK128_009519</name>
</gene>
<dbReference type="InterPro" id="IPR010796">
    <property type="entry name" value="C2_B9-type_dom"/>
</dbReference>
<evidence type="ECO:0000256" key="5">
    <source>
        <dbReference type="ARBA" id="ARBA00023273"/>
    </source>
</evidence>
<evidence type="ECO:0000256" key="2">
    <source>
        <dbReference type="ARBA" id="ARBA00022490"/>
    </source>
</evidence>
<keyword evidence="5" id="KW-0966">Cell projection</keyword>
<name>A0AAN8WNJ7_HALRR</name>
<protein>
    <submittedName>
        <fullName evidence="6">B9 domain-containing protein 1</fullName>
    </submittedName>
</protein>
<sequence length="142" mass="15647">MKLSTFVPESASTVQKLMAWLTGRRPEFVDPKLIAHGKGREVSPMAVRSRMRVQTKNDPNLEMLTVDQVDDRTPNSKAVKVNEGCNRSLGPRDLLQPSSTFTAFELGVLSSTWSTADVSRFGSFLVCTLILDLTAMGDTVRS</sequence>
<comment type="caution">
    <text evidence="6">The sequence shown here is derived from an EMBL/GenBank/DDBJ whole genome shotgun (WGS) entry which is preliminary data.</text>
</comment>
<dbReference type="GO" id="GO:0030030">
    <property type="term" value="P:cell projection organization"/>
    <property type="evidence" value="ECO:0007669"/>
    <property type="project" value="UniProtKB-KW"/>
</dbReference>
<evidence type="ECO:0000256" key="1">
    <source>
        <dbReference type="ARBA" id="ARBA00004120"/>
    </source>
</evidence>
<dbReference type="EMBL" id="JAXCGZ010016982">
    <property type="protein sequence ID" value="KAK7069346.1"/>
    <property type="molecule type" value="Genomic_DNA"/>
</dbReference>
<organism evidence="6 7">
    <name type="scientific">Halocaridina rubra</name>
    <name type="common">Hawaiian red shrimp</name>
    <dbReference type="NCBI Taxonomy" id="373956"/>
    <lineage>
        <taxon>Eukaryota</taxon>
        <taxon>Metazoa</taxon>
        <taxon>Ecdysozoa</taxon>
        <taxon>Arthropoda</taxon>
        <taxon>Crustacea</taxon>
        <taxon>Multicrustacea</taxon>
        <taxon>Malacostraca</taxon>
        <taxon>Eumalacostraca</taxon>
        <taxon>Eucarida</taxon>
        <taxon>Decapoda</taxon>
        <taxon>Pleocyemata</taxon>
        <taxon>Caridea</taxon>
        <taxon>Atyoidea</taxon>
        <taxon>Atyidae</taxon>
        <taxon>Halocaridina</taxon>
    </lineage>
</organism>
<dbReference type="AlphaFoldDB" id="A0AAN8WNJ7"/>
<dbReference type="GO" id="GO:0005929">
    <property type="term" value="C:cilium"/>
    <property type="evidence" value="ECO:0007669"/>
    <property type="project" value="UniProtKB-ARBA"/>
</dbReference>
<keyword evidence="7" id="KW-1185">Reference proteome</keyword>
<dbReference type="Pfam" id="PF07162">
    <property type="entry name" value="B9-C2"/>
    <property type="match status" value="1"/>
</dbReference>